<protein>
    <recommendedName>
        <fullName evidence="5">Restriction of telomere capping protein 4</fullName>
    </recommendedName>
</protein>
<proteinExistence type="inferred from homology"/>
<comment type="caution">
    <text evidence="10">The sequence shown here is derived from an EMBL/GenBank/DDBJ whole genome shotgun (WGS) entry which is preliminary data.</text>
</comment>
<dbReference type="Pfam" id="PF14474">
    <property type="entry name" value="RTC4"/>
    <property type="match status" value="1"/>
</dbReference>
<evidence type="ECO:0000256" key="8">
    <source>
        <dbReference type="SAM" id="MobiDB-lite"/>
    </source>
</evidence>
<dbReference type="PANTHER" id="PTHR41391">
    <property type="entry name" value="RESTRICTION OF TELOMERE CAPPING PROTEIN 4"/>
    <property type="match status" value="1"/>
</dbReference>
<dbReference type="PANTHER" id="PTHR41391:SF1">
    <property type="entry name" value="RESTRICTION OF TELOMERE CAPPING PROTEIN 4"/>
    <property type="match status" value="1"/>
</dbReference>
<dbReference type="Proteomes" id="UP000054886">
    <property type="component" value="Unassembled WGS sequence"/>
</dbReference>
<evidence type="ECO:0000256" key="7">
    <source>
        <dbReference type="ARBA" id="ARBA00023242"/>
    </source>
</evidence>
<feature type="compositionally biased region" description="Basic residues" evidence="8">
    <location>
        <begin position="318"/>
        <end position="339"/>
    </location>
</feature>
<evidence type="ECO:0000256" key="2">
    <source>
        <dbReference type="ARBA" id="ARBA00004123"/>
    </source>
</evidence>
<feature type="region of interest" description="Disordered" evidence="8">
    <location>
        <begin position="312"/>
        <end position="339"/>
    </location>
</feature>
<evidence type="ECO:0000256" key="5">
    <source>
        <dbReference type="ARBA" id="ARBA00015162"/>
    </source>
</evidence>
<dbReference type="VEuPathDB" id="FungiDB:GVI51_J07733"/>
<dbReference type="GO" id="GO:0005737">
    <property type="term" value="C:cytoplasm"/>
    <property type="evidence" value="ECO:0007669"/>
    <property type="project" value="UniProtKB-SubCell"/>
</dbReference>
<sequence>MEDSIDLQRESLNKLIPESGSDDTSSSDEVNGLPTSSDDADDVSLINSEDLNSSLLKSDPGGTNKSDQTKNDETDSNDDQRIVLSGGVELEEVQETVKVYNNVKQALLEVETTDESQLILDKIKRDSQYSSDTECESRDADSELEDIQLEFRSKYPQLQIPYSDELCVKIIPYLDIVYDILSGVVTSMYYTRAKRAAMDSKKAFLSAEDFRNLDINLFTAGYFGLRRQLKVGNIIYEKFRDELARSKSPKIQWWGPIDFANYVLAPEVLVSFVLDTCQNKRSVQLTSRQDVYELFDNTTYYGNTVTDNEPLESWELSRKKRKYGPTNKQKTHKTRKKKS</sequence>
<dbReference type="InterPro" id="IPR028094">
    <property type="entry name" value="RTC4_C"/>
</dbReference>
<keyword evidence="7" id="KW-0539">Nucleus</keyword>
<feature type="domain" description="Restriction of telomere capping protein 4 C-terminal" evidence="9">
    <location>
        <begin position="180"/>
        <end position="308"/>
    </location>
</feature>
<evidence type="ECO:0000313" key="10">
    <source>
        <dbReference type="EMBL" id="KTB11121.1"/>
    </source>
</evidence>
<dbReference type="VEuPathDB" id="FungiDB:CAGL0J07876g"/>
<evidence type="ECO:0000256" key="1">
    <source>
        <dbReference type="ARBA" id="ARBA00002738"/>
    </source>
</evidence>
<dbReference type="EMBL" id="LLZZ01000043">
    <property type="protein sequence ID" value="KTB11121.1"/>
    <property type="molecule type" value="Genomic_DNA"/>
</dbReference>
<organism evidence="10 11">
    <name type="scientific">Candida glabrata</name>
    <name type="common">Yeast</name>
    <name type="synonym">Torulopsis glabrata</name>
    <dbReference type="NCBI Taxonomy" id="5478"/>
    <lineage>
        <taxon>Eukaryota</taxon>
        <taxon>Fungi</taxon>
        <taxon>Dikarya</taxon>
        <taxon>Ascomycota</taxon>
        <taxon>Saccharomycotina</taxon>
        <taxon>Saccharomycetes</taxon>
        <taxon>Saccharomycetales</taxon>
        <taxon>Saccharomycetaceae</taxon>
        <taxon>Nakaseomyces</taxon>
    </lineage>
</organism>
<comment type="subcellular location">
    <subcellularLocation>
        <location evidence="3">Cytoplasm</location>
    </subcellularLocation>
    <subcellularLocation>
        <location evidence="2">Nucleus</location>
    </subcellularLocation>
</comment>
<gene>
    <name evidence="10" type="ORF">AO440_003104</name>
</gene>
<dbReference type="VEuPathDB" id="FungiDB:GW608_J07755"/>
<dbReference type="AlphaFoldDB" id="A0A0W0CFA5"/>
<feature type="region of interest" description="Disordered" evidence="8">
    <location>
        <begin position="1"/>
        <end position="80"/>
    </location>
</feature>
<evidence type="ECO:0000256" key="6">
    <source>
        <dbReference type="ARBA" id="ARBA00022490"/>
    </source>
</evidence>
<feature type="compositionally biased region" description="Polar residues" evidence="8">
    <location>
        <begin position="45"/>
        <end position="66"/>
    </location>
</feature>
<evidence type="ECO:0000313" key="11">
    <source>
        <dbReference type="Proteomes" id="UP000054886"/>
    </source>
</evidence>
<feature type="compositionally biased region" description="Basic and acidic residues" evidence="8">
    <location>
        <begin position="67"/>
        <end position="80"/>
    </location>
</feature>
<reference evidence="10 11" key="1">
    <citation type="submission" date="2015-10" db="EMBL/GenBank/DDBJ databases">
        <title>Draft genomes sequences of Candida glabrata isolates 1A, 1B, 2A, 2B, 3A and 3B.</title>
        <authorList>
            <person name="Haavelsrud O.E."/>
            <person name="Gaustad P."/>
        </authorList>
    </citation>
    <scope>NUCLEOTIDE SEQUENCE [LARGE SCALE GENOMIC DNA]</scope>
    <source>
        <strain evidence="10">910700640</strain>
    </source>
</reference>
<dbReference type="VEuPathDB" id="FungiDB:GWK60_J07711"/>
<comment type="function">
    <text evidence="1">May be involved in a process influencing telomere capping.</text>
</comment>
<dbReference type="SMART" id="SM01312">
    <property type="entry name" value="RTC4"/>
    <property type="match status" value="1"/>
</dbReference>
<evidence type="ECO:0000256" key="4">
    <source>
        <dbReference type="ARBA" id="ARBA00009461"/>
    </source>
</evidence>
<keyword evidence="6" id="KW-0963">Cytoplasm</keyword>
<comment type="similarity">
    <text evidence="4">Belongs to the RTC4 family.</text>
</comment>
<evidence type="ECO:0000256" key="3">
    <source>
        <dbReference type="ARBA" id="ARBA00004496"/>
    </source>
</evidence>
<evidence type="ECO:0000259" key="9">
    <source>
        <dbReference type="SMART" id="SM01312"/>
    </source>
</evidence>
<accession>A0A0W0CFA5</accession>
<dbReference type="InterPro" id="IPR039024">
    <property type="entry name" value="RTC4"/>
</dbReference>
<feature type="compositionally biased region" description="Basic and acidic residues" evidence="8">
    <location>
        <begin position="1"/>
        <end position="12"/>
    </location>
</feature>
<name>A0A0W0CFA5_CANGB</name>
<dbReference type="GO" id="GO:0005634">
    <property type="term" value="C:nucleus"/>
    <property type="evidence" value="ECO:0007669"/>
    <property type="project" value="UniProtKB-SubCell"/>
</dbReference>
<dbReference type="VEuPathDB" id="FungiDB:B1J91_J07876g"/>